<organism evidence="3 4">
    <name type="scientific">Gottfriedia acidiceleris</name>
    <dbReference type="NCBI Taxonomy" id="371036"/>
    <lineage>
        <taxon>Bacteria</taxon>
        <taxon>Bacillati</taxon>
        <taxon>Bacillota</taxon>
        <taxon>Bacilli</taxon>
        <taxon>Bacillales</taxon>
        <taxon>Bacillaceae</taxon>
        <taxon>Gottfriedia</taxon>
    </lineage>
</organism>
<dbReference type="PANTHER" id="PTHR21064:SF6">
    <property type="entry name" value="AMINOGLYCOSIDE PHOSPHOTRANSFERASE DOMAIN-CONTAINING PROTEIN"/>
    <property type="match status" value="1"/>
</dbReference>
<feature type="domain" description="Aminoglycoside phosphotransferase" evidence="2">
    <location>
        <begin position="10"/>
        <end position="215"/>
    </location>
</feature>
<dbReference type="SUPFAM" id="SSF56112">
    <property type="entry name" value="Protein kinase-like (PK-like)"/>
    <property type="match status" value="1"/>
</dbReference>
<dbReference type="InterPro" id="IPR002575">
    <property type="entry name" value="Aminoglycoside_PTrfase"/>
</dbReference>
<dbReference type="RefSeq" id="WP_248266866.1">
    <property type="nucleotide sequence ID" value="NZ_CP096034.1"/>
</dbReference>
<dbReference type="EMBL" id="CP096034">
    <property type="protein sequence ID" value="UPM53616.1"/>
    <property type="molecule type" value="Genomic_DNA"/>
</dbReference>
<evidence type="ECO:0000313" key="4">
    <source>
        <dbReference type="Proteomes" id="UP000830639"/>
    </source>
</evidence>
<dbReference type="InterPro" id="IPR050249">
    <property type="entry name" value="Pseudomonas-type_ThrB"/>
</dbReference>
<dbReference type="InterPro" id="IPR011009">
    <property type="entry name" value="Kinase-like_dom_sf"/>
</dbReference>
<dbReference type="Pfam" id="PF01636">
    <property type="entry name" value="APH"/>
    <property type="match status" value="1"/>
</dbReference>
<dbReference type="PANTHER" id="PTHR21064">
    <property type="entry name" value="AMINOGLYCOSIDE PHOSPHOTRANSFERASE DOMAIN-CONTAINING PROTEIN-RELATED"/>
    <property type="match status" value="1"/>
</dbReference>
<evidence type="ECO:0000259" key="2">
    <source>
        <dbReference type="Pfam" id="PF01636"/>
    </source>
</evidence>
<reference evidence="3 4" key="1">
    <citation type="submission" date="2022-04" db="EMBL/GenBank/DDBJ databases">
        <title>Mechanism of arsenic methylation and mitigation arsenic toxicity by Bacillus sp. LH14 from an Arsenic-Contaminated Paddy Soil.</title>
        <authorList>
            <person name="Wang D."/>
        </authorList>
    </citation>
    <scope>NUCLEOTIDE SEQUENCE [LARGE SCALE GENOMIC DNA]</scope>
    <source>
        <strain evidence="3 4">LH14</strain>
    </source>
</reference>
<keyword evidence="4" id="KW-1185">Reference proteome</keyword>
<protein>
    <submittedName>
        <fullName evidence="3">Phosphotransferase</fullName>
    </submittedName>
</protein>
<sequence length="301" mass="36282">MKRKQSNQVRLSGGLQNDVFYDKDYNRVVRQSKLGRTKEMVLQEIDFINYLHMQGVNVPRADRNLREDDGRVITNFEYIDGEQIDVSNPNHWNKHLFEQWGKNLGKMHSLSKKYKLSEVHRPAWSPNRVDVFGIRDQLDPNMIEFYDIHMEKLLQFQVTFDTFGIIHNDFHQGNIILVGNTLYTIDFDDCAFNWFAQDFATAFYHAYWQQNSFNQMNEQFIEIFMVNFFKGYKLENFLHNDIVKQIPIFLKLREIFLHHLFVQKWDMNRLEEWQKYTLVDLENKIKNDVPYANIIDFSIYH</sequence>
<comment type="similarity">
    <text evidence="1">Belongs to the pseudomonas-type ThrB family.</text>
</comment>
<accession>A0ABY4JJ28</accession>
<name>A0ABY4JJ28_9BACI</name>
<evidence type="ECO:0000313" key="3">
    <source>
        <dbReference type="EMBL" id="UPM53616.1"/>
    </source>
</evidence>
<evidence type="ECO:0000256" key="1">
    <source>
        <dbReference type="ARBA" id="ARBA00038240"/>
    </source>
</evidence>
<proteinExistence type="inferred from homology"/>
<gene>
    <name evidence="3" type="ORF">MY490_17770</name>
</gene>
<dbReference type="Gene3D" id="3.90.1200.10">
    <property type="match status" value="1"/>
</dbReference>
<dbReference type="Proteomes" id="UP000830639">
    <property type="component" value="Chromosome"/>
</dbReference>